<reference evidence="1 2" key="1">
    <citation type="journal article" date="2011" name="BMC Genomics">
        <title>Insight into cross-talk between intra-amoebal pathogens.</title>
        <authorList>
            <person name="Gimenez G."/>
            <person name="Bertelli C."/>
            <person name="Moliner C."/>
            <person name="Robert C."/>
            <person name="Raoult D."/>
            <person name="Fournier P.E."/>
            <person name="Greub G."/>
        </authorList>
    </citation>
    <scope>NUCLEOTIDE SEQUENCE [LARGE SCALE GENOMIC DNA]</scope>
    <source>
        <strain evidence="1 2">LLAP12</strain>
    </source>
</reference>
<keyword evidence="2" id="KW-1185">Reference proteome</keyword>
<protein>
    <submittedName>
        <fullName evidence="1">Uncharacterized protein</fullName>
    </submittedName>
</protein>
<proteinExistence type="predicted"/>
<dbReference type="HOGENOM" id="CLU_3218042_0_0_6"/>
<sequence length="44" mass="4971">MQSQLFFAQRMLGIASESARLLAMITLLSMTSPYSMINCPLLKY</sequence>
<gene>
    <name evidence="1" type="ORF">LDG_7289</name>
</gene>
<dbReference type="EMBL" id="JH413826">
    <property type="protein sequence ID" value="EHL30732.1"/>
    <property type="molecule type" value="Genomic_DNA"/>
</dbReference>
<evidence type="ECO:0000313" key="1">
    <source>
        <dbReference type="EMBL" id="EHL30732.1"/>
    </source>
</evidence>
<name>G9EPU8_9GAMM</name>
<organism evidence="1 2">
    <name type="scientific">Legionella drancourtii LLAP12</name>
    <dbReference type="NCBI Taxonomy" id="658187"/>
    <lineage>
        <taxon>Bacteria</taxon>
        <taxon>Pseudomonadati</taxon>
        <taxon>Pseudomonadota</taxon>
        <taxon>Gammaproteobacteria</taxon>
        <taxon>Legionellales</taxon>
        <taxon>Legionellaceae</taxon>
        <taxon>Legionella</taxon>
    </lineage>
</organism>
<dbReference type="Proteomes" id="UP000002770">
    <property type="component" value="Unassembled WGS sequence"/>
</dbReference>
<dbReference type="InParanoid" id="G9EPU8"/>
<evidence type="ECO:0000313" key="2">
    <source>
        <dbReference type="Proteomes" id="UP000002770"/>
    </source>
</evidence>
<dbReference type="AlphaFoldDB" id="G9EPU8"/>
<accession>G9EPU8</accession>